<dbReference type="InterPro" id="IPR017961">
    <property type="entry name" value="DNA_pol_Y-fam_little_finger"/>
</dbReference>
<dbReference type="SUPFAM" id="SSF100879">
    <property type="entry name" value="Lesion bypass DNA polymerase (Y-family), little finger domain"/>
    <property type="match status" value="1"/>
</dbReference>
<dbReference type="InterPro" id="IPR024728">
    <property type="entry name" value="PolY_HhH_motif"/>
</dbReference>
<dbReference type="GO" id="GO:0005737">
    <property type="term" value="C:cytoplasm"/>
    <property type="evidence" value="ECO:0007669"/>
    <property type="project" value="UniProtKB-SubCell"/>
</dbReference>
<dbReference type="GO" id="GO:0003887">
    <property type="term" value="F:DNA-directed DNA polymerase activity"/>
    <property type="evidence" value="ECO:0007669"/>
    <property type="project" value="UniProtKB-UniRule"/>
</dbReference>
<comment type="subunit">
    <text evidence="2">Monomer.</text>
</comment>
<comment type="cofactor">
    <cofactor evidence="2">
        <name>Mg(2+)</name>
        <dbReference type="ChEBI" id="CHEBI:18420"/>
    </cofactor>
    <text evidence="2">Binds 2 magnesium ions per subunit.</text>
</comment>
<sequence length="365" mass="40314">MAADKIVMHIDMDSFFASVEIRDNPDLKDKPVVVCSKTYHLHKDTSRGVVSAASYPAREFGLHSAMPLSEAKRLCPDVICLPMNKTLYKQVSDNVIKIIQKHVKTVQQVSIDEAYVLPGEDIQTYEDAAECARKIKAEIAAAERITCSVGIAPNKSVAKIASGFQKPDGLTVVLPENVSDFLSPLPVTKIPGVGKKTAETFDLLGIQTVGDLAKADKRRIYEKLGRSGMAFQDIANGIDTSQVMETADAKSISRFHSLNPYTNDSAIIKMGAESICEEVHAILIQKKMFFKTITIGIRYADFTTVTKSKSHTVHTSDVYFLKRHALDMLEELTANNGNKKIKQINIGVSNLKKTDVNQMQLTDFF</sequence>
<reference evidence="4 5" key="1">
    <citation type="submission" date="2023-07" db="EMBL/GenBank/DDBJ databases">
        <title>Closed genome sequence of Methanimicrococcus sp. Es2.</title>
        <authorList>
            <person name="Protasov E."/>
            <person name="Platt K."/>
            <person name="Reeh H."/>
            <person name="Poehlein A."/>
            <person name="Daniel R."/>
            <person name="Brune A."/>
        </authorList>
    </citation>
    <scope>NUCLEOTIDE SEQUENCE [LARGE SCALE GENOMIC DNA]</scope>
    <source>
        <strain evidence="4 5">Es2</strain>
    </source>
</reference>
<dbReference type="InterPro" id="IPR022880">
    <property type="entry name" value="DNApol_IV"/>
</dbReference>
<dbReference type="SUPFAM" id="SSF56672">
    <property type="entry name" value="DNA/RNA polymerases"/>
    <property type="match status" value="1"/>
</dbReference>
<comment type="function">
    <text evidence="2">Poorly processive, error-prone DNA polymerase involved in untargeted mutagenesis. Copies undamaged DNA at stalled replication forks, which arise in vivo from mismatched or misaligned primer ends. These misaligned primers can be extended by PolIV. Exhibits no 3'-5' exonuclease (proofreading) activity. May be involved in translesional synthesis.</text>
</comment>
<dbReference type="Proteomes" id="UP001302662">
    <property type="component" value="Chromosome"/>
</dbReference>
<keyword evidence="2" id="KW-0235">DNA replication</keyword>
<dbReference type="CDD" id="cd03586">
    <property type="entry name" value="PolY_Pol_IV_kappa"/>
    <property type="match status" value="1"/>
</dbReference>
<comment type="catalytic activity">
    <reaction evidence="2">
        <text>DNA(n) + a 2'-deoxyribonucleoside 5'-triphosphate = DNA(n+1) + diphosphate</text>
        <dbReference type="Rhea" id="RHEA:22508"/>
        <dbReference type="Rhea" id="RHEA-COMP:17339"/>
        <dbReference type="Rhea" id="RHEA-COMP:17340"/>
        <dbReference type="ChEBI" id="CHEBI:33019"/>
        <dbReference type="ChEBI" id="CHEBI:61560"/>
        <dbReference type="ChEBI" id="CHEBI:173112"/>
        <dbReference type="EC" id="2.7.7.7"/>
    </reaction>
</comment>
<evidence type="ECO:0000313" key="5">
    <source>
        <dbReference type="Proteomes" id="UP001302662"/>
    </source>
</evidence>
<comment type="similarity">
    <text evidence="1 2">Belongs to the DNA polymerase type-Y family.</text>
</comment>
<gene>
    <name evidence="4" type="primary">dinB</name>
    <name evidence="2" type="synonym">dbh</name>
    <name evidence="4" type="ORF">MmiEs2_09270</name>
</gene>
<dbReference type="HAMAP" id="MF_01113">
    <property type="entry name" value="DNApol_IV"/>
    <property type="match status" value="1"/>
</dbReference>
<keyword evidence="2" id="KW-0479">Metal-binding</keyword>
<dbReference type="Pfam" id="PF00817">
    <property type="entry name" value="IMS"/>
    <property type="match status" value="1"/>
</dbReference>
<keyword evidence="2" id="KW-0515">Mutator protein</keyword>
<feature type="binding site" evidence="2">
    <location>
        <position position="11"/>
    </location>
    <ligand>
        <name>Mg(2+)</name>
        <dbReference type="ChEBI" id="CHEBI:18420"/>
    </ligand>
</feature>
<name>A0AA96V8U6_9EURY</name>
<dbReference type="GO" id="GO:0042276">
    <property type="term" value="P:error-prone translesion synthesis"/>
    <property type="evidence" value="ECO:0007669"/>
    <property type="project" value="TreeGrafter"/>
</dbReference>
<keyword evidence="2" id="KW-0234">DNA repair</keyword>
<dbReference type="Pfam" id="PF11798">
    <property type="entry name" value="IMS_HHH"/>
    <property type="match status" value="1"/>
</dbReference>
<keyword evidence="2" id="KW-0227">DNA damage</keyword>
<comment type="subcellular location">
    <subcellularLocation>
        <location evidence="2">Cytoplasm</location>
    </subcellularLocation>
</comment>
<dbReference type="InterPro" id="IPR043502">
    <property type="entry name" value="DNA/RNA_pol_sf"/>
</dbReference>
<dbReference type="Gene3D" id="3.30.70.270">
    <property type="match status" value="1"/>
</dbReference>
<dbReference type="Gene3D" id="3.40.1170.60">
    <property type="match status" value="1"/>
</dbReference>
<keyword evidence="2 4" id="KW-0808">Transferase</keyword>
<dbReference type="Pfam" id="PF11799">
    <property type="entry name" value="IMS_C"/>
    <property type="match status" value="1"/>
</dbReference>
<dbReference type="RefSeq" id="WP_316558732.1">
    <property type="nucleotide sequence ID" value="NZ_CP131062.1"/>
</dbReference>
<dbReference type="Gene3D" id="1.10.150.20">
    <property type="entry name" value="5' to 3' exonuclease, C-terminal subdomain"/>
    <property type="match status" value="1"/>
</dbReference>
<dbReference type="NCBIfam" id="NF002677">
    <property type="entry name" value="PRK02406.1"/>
    <property type="match status" value="1"/>
</dbReference>
<dbReference type="EMBL" id="CP131062">
    <property type="protein sequence ID" value="WNY28724.1"/>
    <property type="molecule type" value="Genomic_DNA"/>
</dbReference>
<feature type="active site" evidence="2">
    <location>
        <position position="113"/>
    </location>
</feature>
<dbReference type="GO" id="GO:0000287">
    <property type="term" value="F:magnesium ion binding"/>
    <property type="evidence" value="ECO:0007669"/>
    <property type="project" value="UniProtKB-UniRule"/>
</dbReference>
<dbReference type="InterPro" id="IPR050116">
    <property type="entry name" value="DNA_polymerase-Y"/>
</dbReference>
<dbReference type="GeneID" id="85197393"/>
<feature type="domain" description="UmuC" evidence="3">
    <location>
        <begin position="7"/>
        <end position="194"/>
    </location>
</feature>
<keyword evidence="2" id="KW-0963">Cytoplasm</keyword>
<keyword evidence="2" id="KW-0238">DNA-binding</keyword>
<proteinExistence type="inferred from homology"/>
<keyword evidence="2" id="KW-0239">DNA-directed DNA polymerase</keyword>
<dbReference type="GO" id="GO:0006261">
    <property type="term" value="P:DNA-templated DNA replication"/>
    <property type="evidence" value="ECO:0007669"/>
    <property type="project" value="UniProtKB-UniRule"/>
</dbReference>
<dbReference type="InterPro" id="IPR036775">
    <property type="entry name" value="DNA_pol_Y-fam_lit_finger_sf"/>
</dbReference>
<evidence type="ECO:0000256" key="2">
    <source>
        <dbReference type="HAMAP-Rule" id="MF_01113"/>
    </source>
</evidence>
<dbReference type="PANTHER" id="PTHR11076:SF33">
    <property type="entry name" value="DNA POLYMERASE KAPPA"/>
    <property type="match status" value="1"/>
</dbReference>
<keyword evidence="2" id="KW-0460">Magnesium</keyword>
<feature type="site" description="Substrate discrimination" evidence="2">
    <location>
        <position position="16"/>
    </location>
</feature>
<evidence type="ECO:0000256" key="1">
    <source>
        <dbReference type="ARBA" id="ARBA00010945"/>
    </source>
</evidence>
<evidence type="ECO:0000313" key="4">
    <source>
        <dbReference type="EMBL" id="WNY28724.1"/>
    </source>
</evidence>
<feature type="binding site" evidence="2">
    <location>
        <position position="112"/>
    </location>
    <ligand>
        <name>Mg(2+)</name>
        <dbReference type="ChEBI" id="CHEBI:18420"/>
    </ligand>
</feature>
<dbReference type="InterPro" id="IPR043128">
    <property type="entry name" value="Rev_trsase/Diguanyl_cyclase"/>
</dbReference>
<dbReference type="GO" id="GO:0003684">
    <property type="term" value="F:damaged DNA binding"/>
    <property type="evidence" value="ECO:0007669"/>
    <property type="project" value="InterPro"/>
</dbReference>
<dbReference type="InterPro" id="IPR001126">
    <property type="entry name" value="UmuC"/>
</dbReference>
<protein>
    <recommendedName>
        <fullName evidence="2">DNA polymerase IV</fullName>
        <shortName evidence="2">Pol IV</shortName>
        <ecNumber evidence="2">2.7.7.7</ecNumber>
    </recommendedName>
</protein>
<organism evidence="4 5">
    <name type="scientific">Methanimicrococcus stummii</name>
    <dbReference type="NCBI Taxonomy" id="3028294"/>
    <lineage>
        <taxon>Archaea</taxon>
        <taxon>Methanobacteriati</taxon>
        <taxon>Methanobacteriota</taxon>
        <taxon>Stenosarchaea group</taxon>
        <taxon>Methanomicrobia</taxon>
        <taxon>Methanosarcinales</taxon>
        <taxon>Methanosarcinaceae</taxon>
        <taxon>Methanimicrococcus</taxon>
    </lineage>
</organism>
<accession>A0AA96V8U6</accession>
<dbReference type="AlphaFoldDB" id="A0AA96V8U6"/>
<dbReference type="GO" id="GO:0006281">
    <property type="term" value="P:DNA repair"/>
    <property type="evidence" value="ECO:0007669"/>
    <property type="project" value="UniProtKB-UniRule"/>
</dbReference>
<keyword evidence="5" id="KW-1185">Reference proteome</keyword>
<dbReference type="Gene3D" id="3.30.1490.100">
    <property type="entry name" value="DNA polymerase, Y-family, little finger domain"/>
    <property type="match status" value="1"/>
</dbReference>
<dbReference type="PROSITE" id="PS50173">
    <property type="entry name" value="UMUC"/>
    <property type="match status" value="1"/>
</dbReference>
<dbReference type="EC" id="2.7.7.7" evidence="2"/>
<evidence type="ECO:0000259" key="3">
    <source>
        <dbReference type="PROSITE" id="PS50173"/>
    </source>
</evidence>
<dbReference type="PANTHER" id="PTHR11076">
    <property type="entry name" value="DNA REPAIR POLYMERASE UMUC / TRANSFERASE FAMILY MEMBER"/>
    <property type="match status" value="1"/>
</dbReference>
<dbReference type="KEGG" id="mees:MmiEs2_09270"/>
<keyword evidence="2 4" id="KW-0548">Nucleotidyltransferase</keyword>